<dbReference type="Pfam" id="PF14081">
    <property type="entry name" value="DUF4262"/>
    <property type="match status" value="1"/>
</dbReference>
<name>A0A5J5I3M6_9SPHN</name>
<dbReference type="Proteomes" id="UP000325933">
    <property type="component" value="Unassembled WGS sequence"/>
</dbReference>
<dbReference type="EMBL" id="VYQA01000007">
    <property type="protein sequence ID" value="KAA9029758.1"/>
    <property type="molecule type" value="Genomic_DNA"/>
</dbReference>
<evidence type="ECO:0000313" key="4">
    <source>
        <dbReference type="Proteomes" id="UP000326364"/>
    </source>
</evidence>
<proteinExistence type="predicted"/>
<evidence type="ECO:0000313" key="2">
    <source>
        <dbReference type="EMBL" id="KAA9029758.1"/>
    </source>
</evidence>
<dbReference type="Proteomes" id="UP000326364">
    <property type="component" value="Unassembled WGS sequence"/>
</dbReference>
<gene>
    <name evidence="2" type="ORF">F4U95_11055</name>
    <name evidence="1" type="ORF">F4U96_11110</name>
</gene>
<protein>
    <submittedName>
        <fullName evidence="2">DUF4262 domain-containing protein</fullName>
    </submittedName>
</protein>
<comment type="caution">
    <text evidence="2">The sequence shown here is derived from an EMBL/GenBank/DDBJ whole genome shotgun (WGS) entry which is preliminary data.</text>
</comment>
<evidence type="ECO:0000313" key="1">
    <source>
        <dbReference type="EMBL" id="KAA9016779.1"/>
    </source>
</evidence>
<evidence type="ECO:0000313" key="3">
    <source>
        <dbReference type="Proteomes" id="UP000325933"/>
    </source>
</evidence>
<organism evidence="2 3">
    <name type="scientific">Sphingobium limneticum</name>
    <dbReference type="NCBI Taxonomy" id="1007511"/>
    <lineage>
        <taxon>Bacteria</taxon>
        <taxon>Pseudomonadati</taxon>
        <taxon>Pseudomonadota</taxon>
        <taxon>Alphaproteobacteria</taxon>
        <taxon>Sphingomonadales</taxon>
        <taxon>Sphingomonadaceae</taxon>
        <taxon>Sphingobium</taxon>
    </lineage>
</organism>
<reference evidence="3 4" key="1">
    <citation type="submission" date="2019-09" db="EMBL/GenBank/DDBJ databases">
        <authorList>
            <person name="Feng G."/>
        </authorList>
    </citation>
    <scope>NUCLEOTIDE SEQUENCE [LARGE SCALE GENOMIC DNA]</scope>
    <source>
        <strain evidence="2 3">KACC 19283</strain>
        <strain evidence="1 4">KACC 19284</strain>
    </source>
</reference>
<dbReference type="EMBL" id="VYQB01000007">
    <property type="protein sequence ID" value="KAA9016779.1"/>
    <property type="molecule type" value="Genomic_DNA"/>
</dbReference>
<dbReference type="InterPro" id="IPR025358">
    <property type="entry name" value="DUF4262"/>
</dbReference>
<keyword evidence="4" id="KW-1185">Reference proteome</keyword>
<sequence length="187" mass="20794">MGNSAGWPVCRRRKQGSRGVGEVTEIIARDDFERGIIVNVREHGCQVNMVFDPDGEQPNFAYSIGFKETVGQPEVITFGLSNEMMKFMINQTLRECREGLVLTDGAVIGGLLEGHRCIARIVHPSQIAEEYVNSALWYHKARTGERLTDVVQIVWPGAVDGLFPWEDGCDVGVIALQPALYEERLSS</sequence>
<dbReference type="AlphaFoldDB" id="A0A5J5I3M6"/>
<accession>A0A5J5I3M6</accession>